<dbReference type="FunFam" id="1.10.472.80:FF:000005">
    <property type="entry name" value="TBC1 domain family member 15"/>
    <property type="match status" value="1"/>
</dbReference>
<feature type="domain" description="Rab-GAP TBC" evidence="10">
    <location>
        <begin position="292"/>
        <end position="502"/>
    </location>
</feature>
<evidence type="ECO:0000256" key="2">
    <source>
        <dbReference type="ARBA" id="ARBA00022468"/>
    </source>
</evidence>
<reference evidence="11 12" key="1">
    <citation type="submission" date="2024-03" db="EMBL/GenBank/DDBJ databases">
        <title>The genome assembly and annotation of the cricket Gryllus longicercus Weissman &amp; Gray.</title>
        <authorList>
            <person name="Szrajer S."/>
            <person name="Gray D."/>
            <person name="Ylla G."/>
        </authorList>
    </citation>
    <scope>NUCLEOTIDE SEQUENCE [LARGE SCALE GENOMIC DNA]</scope>
    <source>
        <strain evidence="11">DAG 2021-001</strain>
        <tissue evidence="11">Whole body minus gut</tissue>
    </source>
</reference>
<dbReference type="SMART" id="SM00164">
    <property type="entry name" value="TBC"/>
    <property type="match status" value="1"/>
</dbReference>
<dbReference type="Gene3D" id="1.10.472.80">
    <property type="entry name" value="Ypt/Rab-GAP domain of gyp1p, domain 3"/>
    <property type="match status" value="1"/>
</dbReference>
<evidence type="ECO:0000256" key="5">
    <source>
        <dbReference type="ARBA" id="ARBA00022990"/>
    </source>
</evidence>
<dbReference type="SUPFAM" id="SSF47923">
    <property type="entry name" value="Ypt/Rab-GAP domain of gyp1p"/>
    <property type="match status" value="2"/>
</dbReference>
<evidence type="ECO:0000313" key="11">
    <source>
        <dbReference type="EMBL" id="KAK7790127.1"/>
    </source>
</evidence>
<sequence>MVCFHLPKYFQQEVYSHHGVLWKSYGGHKDDDHSGTLSIIDYKCEMCIEWKPSEVSVDSDTNDQEWTMVNTGQQRRNSQGCNEVSSRSKLFVLRLADLHSFKVIKHGHQLLLQSESGLQSVFIFQNGNADSFVAALRGILKSAFKKDRHSYRVVRSPEAKVIDQSFAELELFTEHKSDYVWKFVKDFQYRPYETTMTAFSKLTDAWLYGRSSEEKKVEDEVAELLTQSWTPDDQITHIGSEEYEVIGGIPLPQSVPVTRSTPLTVEQWAQLQDDEGRVTDVDMLKMIIFKGGIVPSLRYEVWKFLLGYFPWDSTNTDRQNIRKQKTDEYFRMKLQWKTMSPGQEERFSDYRERKSLIEKDAKRTDRTIEFFAGENNSNLQVLSDILMTYVMYNFDLGYVQGMSDLLSPILCLMTNEADAFWCFVGFMNRVYRNFDLDQSGIKCQLNELQTLLSVVNPELTSYIRHHDSGNMFFCFRWLLVLFKREFSQADVMKLWEVLWTDLPCTNFHLLICAAILEAEKKVIMEGNYGFTEILKHVNDLSMKIDLEATLCNAESIFLKLKLAAQLPDNVRKIIGLEPHAGYQAENLKSGDSQVNKTDSSLHDTEDSEIVDSLNAVTLVASNEEAAYNCSLNLNYL</sequence>
<dbReference type="Gene3D" id="1.10.8.270">
    <property type="entry name" value="putative rabgap domain of human tbc1 domain family member 14 like domains"/>
    <property type="match status" value="1"/>
</dbReference>
<comment type="subunit">
    <text evidence="7">Interacts with non-phosphorylated form of RAB8A; phosphorylation of RAB8A at 'Thr-72' disrupts this interaction. Interacts with ARMC12.</text>
</comment>
<evidence type="ECO:0000313" key="12">
    <source>
        <dbReference type="Proteomes" id="UP001378592"/>
    </source>
</evidence>
<dbReference type="InterPro" id="IPR035969">
    <property type="entry name" value="Rab-GAP_TBC_sf"/>
</dbReference>
<dbReference type="EMBL" id="JAZDUA010000661">
    <property type="protein sequence ID" value="KAK7790127.1"/>
    <property type="molecule type" value="Genomic_DNA"/>
</dbReference>
<keyword evidence="3" id="KW-0963">Cytoplasm</keyword>
<evidence type="ECO:0000256" key="3">
    <source>
        <dbReference type="ARBA" id="ARBA00022490"/>
    </source>
</evidence>
<evidence type="ECO:0000259" key="10">
    <source>
        <dbReference type="PROSITE" id="PS50086"/>
    </source>
</evidence>
<dbReference type="PANTHER" id="PTHR22957:SF645">
    <property type="entry name" value="LD27216P"/>
    <property type="match status" value="1"/>
</dbReference>
<comment type="caution">
    <text evidence="11">The sequence shown here is derived from an EMBL/GenBank/DDBJ whole genome shotgun (WGS) entry which is preliminary data.</text>
</comment>
<evidence type="ECO:0000256" key="6">
    <source>
        <dbReference type="ARBA" id="ARBA00055283"/>
    </source>
</evidence>
<organism evidence="11 12">
    <name type="scientific">Gryllus longicercus</name>
    <dbReference type="NCBI Taxonomy" id="2509291"/>
    <lineage>
        <taxon>Eukaryota</taxon>
        <taxon>Metazoa</taxon>
        <taxon>Ecdysozoa</taxon>
        <taxon>Arthropoda</taxon>
        <taxon>Hexapoda</taxon>
        <taxon>Insecta</taxon>
        <taxon>Pterygota</taxon>
        <taxon>Neoptera</taxon>
        <taxon>Polyneoptera</taxon>
        <taxon>Orthoptera</taxon>
        <taxon>Ensifera</taxon>
        <taxon>Gryllidea</taxon>
        <taxon>Grylloidea</taxon>
        <taxon>Gryllidae</taxon>
        <taxon>Gryllinae</taxon>
        <taxon>Gryllus</taxon>
    </lineage>
</organism>
<evidence type="ECO:0000256" key="7">
    <source>
        <dbReference type="ARBA" id="ARBA00065268"/>
    </source>
</evidence>
<protein>
    <recommendedName>
        <fullName evidence="8">TBC1 domain family member 15</fullName>
    </recommendedName>
    <alternativeName>
        <fullName evidence="9">GTPase-activating protein RAB7</fullName>
    </alternativeName>
</protein>
<dbReference type="InterPro" id="IPR000195">
    <property type="entry name" value="Rab-GAP-TBC_dom"/>
</dbReference>
<dbReference type="Pfam" id="PF00566">
    <property type="entry name" value="RabGAP-TBC"/>
    <property type="match status" value="1"/>
</dbReference>
<dbReference type="FunFam" id="1.10.8.270:FF:000005">
    <property type="entry name" value="TBC1 domain family member 15"/>
    <property type="match status" value="1"/>
</dbReference>
<accession>A0AAN9V1Z4</accession>
<keyword evidence="5" id="KW-0007">Acetylation</keyword>
<evidence type="ECO:0000256" key="1">
    <source>
        <dbReference type="ARBA" id="ARBA00004496"/>
    </source>
</evidence>
<evidence type="ECO:0000256" key="4">
    <source>
        <dbReference type="ARBA" id="ARBA00022553"/>
    </source>
</evidence>
<comment type="subcellular location">
    <subcellularLocation>
        <location evidence="1">Cytoplasm</location>
    </subcellularLocation>
</comment>
<dbReference type="AlphaFoldDB" id="A0AAN9V1Z4"/>
<proteinExistence type="predicted"/>
<evidence type="ECO:0000256" key="9">
    <source>
        <dbReference type="ARBA" id="ARBA00082539"/>
    </source>
</evidence>
<dbReference type="GO" id="GO:0005096">
    <property type="term" value="F:GTPase activator activity"/>
    <property type="evidence" value="ECO:0007669"/>
    <property type="project" value="UniProtKB-KW"/>
</dbReference>
<keyword evidence="4" id="KW-0597">Phosphoprotein</keyword>
<keyword evidence="12" id="KW-1185">Reference proteome</keyword>
<dbReference type="Proteomes" id="UP001378592">
    <property type="component" value="Unassembled WGS sequence"/>
</dbReference>
<name>A0AAN9V1Z4_9ORTH</name>
<gene>
    <name evidence="11" type="ORF">R5R35_001174</name>
</gene>
<dbReference type="PANTHER" id="PTHR22957">
    <property type="entry name" value="TBC1 DOMAIN FAMILY MEMBER GTPASE-ACTIVATING PROTEIN"/>
    <property type="match status" value="1"/>
</dbReference>
<comment type="function">
    <text evidence="6">Acts as a GTPase activating protein for RAB7A. Does not act on RAB4, RAB5 or RAB6.</text>
</comment>
<dbReference type="GO" id="GO:0005737">
    <property type="term" value="C:cytoplasm"/>
    <property type="evidence" value="ECO:0007669"/>
    <property type="project" value="UniProtKB-SubCell"/>
</dbReference>
<dbReference type="PROSITE" id="PS50086">
    <property type="entry name" value="TBC_RABGAP"/>
    <property type="match status" value="1"/>
</dbReference>
<keyword evidence="2" id="KW-0343">GTPase activation</keyword>
<evidence type="ECO:0000256" key="8">
    <source>
        <dbReference type="ARBA" id="ARBA00067480"/>
    </source>
</evidence>